<keyword evidence="2" id="KW-1185">Reference proteome</keyword>
<protein>
    <submittedName>
        <fullName evidence="1">Phage tail assembly protein</fullName>
    </submittedName>
</protein>
<proteinExistence type="predicted"/>
<dbReference type="RefSeq" id="WP_196607784.1">
    <property type="nucleotide sequence ID" value="NZ_VRYY01000006.1"/>
</dbReference>
<gene>
    <name evidence="1" type="ORF">FVW20_00255</name>
</gene>
<evidence type="ECO:0000313" key="2">
    <source>
        <dbReference type="Proteomes" id="UP001194469"/>
    </source>
</evidence>
<accession>A0ABS0IZE2</accession>
<reference evidence="1 2" key="1">
    <citation type="submission" date="2019-08" db="EMBL/GenBank/DDBJ databases">
        <authorList>
            <person name="Luo N."/>
        </authorList>
    </citation>
    <scope>NUCLEOTIDE SEQUENCE [LARGE SCALE GENOMIC DNA]</scope>
    <source>
        <strain evidence="1 2">NCIMB 9442</strain>
    </source>
</reference>
<organism evidence="1 2">
    <name type="scientific">Nitratidesulfovibrio oxamicus</name>
    <dbReference type="NCBI Taxonomy" id="32016"/>
    <lineage>
        <taxon>Bacteria</taxon>
        <taxon>Pseudomonadati</taxon>
        <taxon>Thermodesulfobacteriota</taxon>
        <taxon>Desulfovibrionia</taxon>
        <taxon>Desulfovibrionales</taxon>
        <taxon>Desulfovibrionaceae</taxon>
        <taxon>Nitratidesulfovibrio</taxon>
    </lineage>
</organism>
<dbReference type="Proteomes" id="UP001194469">
    <property type="component" value="Unassembled WGS sequence"/>
</dbReference>
<dbReference type="EMBL" id="VRYY01000006">
    <property type="protein sequence ID" value="MBG3875496.1"/>
    <property type="molecule type" value="Genomic_DNA"/>
</dbReference>
<comment type="caution">
    <text evidence="1">The sequence shown here is derived from an EMBL/GenBank/DDBJ whole genome shotgun (WGS) entry which is preliminary data.</text>
</comment>
<evidence type="ECO:0000313" key="1">
    <source>
        <dbReference type="EMBL" id="MBG3875496.1"/>
    </source>
</evidence>
<name>A0ABS0IZE2_9BACT</name>
<sequence length="93" mass="9817">MEPKVLKLKHPIGHGDTAITELVFLGPLKGKHMKGVPIGGNAMCMEHILMVGGRLCNQPPSVMAELESEDLFEALAITSGFLPGGPTIGQQPS</sequence>